<evidence type="ECO:0000256" key="2">
    <source>
        <dbReference type="ARBA" id="ARBA00022723"/>
    </source>
</evidence>
<evidence type="ECO:0000259" key="5">
    <source>
        <dbReference type="PROSITE" id="PS51007"/>
    </source>
</evidence>
<dbReference type="GO" id="GO:0009055">
    <property type="term" value="F:electron transfer activity"/>
    <property type="evidence" value="ECO:0007669"/>
    <property type="project" value="InterPro"/>
</dbReference>
<dbReference type="InterPro" id="IPR036909">
    <property type="entry name" value="Cyt_c-like_dom_sf"/>
</dbReference>
<dbReference type="AlphaFoldDB" id="A0A6N6VH04"/>
<dbReference type="PANTHER" id="PTHR35008">
    <property type="entry name" value="BLL4482 PROTEIN-RELATED"/>
    <property type="match status" value="1"/>
</dbReference>
<accession>A0A6N6VH04</accession>
<dbReference type="GO" id="GO:0046872">
    <property type="term" value="F:metal ion binding"/>
    <property type="evidence" value="ECO:0007669"/>
    <property type="project" value="UniProtKB-KW"/>
</dbReference>
<proteinExistence type="predicted"/>
<evidence type="ECO:0000313" key="7">
    <source>
        <dbReference type="Proteomes" id="UP000468901"/>
    </source>
</evidence>
<evidence type="ECO:0000313" key="6">
    <source>
        <dbReference type="EMBL" id="KAB7740087.1"/>
    </source>
</evidence>
<comment type="caution">
    <text evidence="6">The sequence shown here is derived from an EMBL/GenBank/DDBJ whole genome shotgun (WGS) entry which is preliminary data.</text>
</comment>
<evidence type="ECO:0000256" key="3">
    <source>
        <dbReference type="ARBA" id="ARBA00023004"/>
    </source>
</evidence>
<dbReference type="Gene3D" id="1.10.760.10">
    <property type="entry name" value="Cytochrome c-like domain"/>
    <property type="match status" value="2"/>
</dbReference>
<dbReference type="RefSeq" id="WP_152215973.1">
    <property type="nucleotide sequence ID" value="NZ_WESC01000007.1"/>
</dbReference>
<reference evidence="6 7" key="1">
    <citation type="submission" date="2019-09" db="EMBL/GenBank/DDBJ databases">
        <title>Parvibaculum sedimenti sp. nov., isolated from sediment.</title>
        <authorList>
            <person name="Wang Y."/>
        </authorList>
    </citation>
    <scope>NUCLEOTIDE SEQUENCE [LARGE SCALE GENOMIC DNA]</scope>
    <source>
        <strain evidence="6 7">HXT-9</strain>
    </source>
</reference>
<sequence length="288" mass="31001">MKILLRIAAIAAITILLALSSLYAASEWRLARHYDVPLTPLRIAPATALVAEGERRAHIFGCTGCHHEAGNVLFKAPGVGRLVAPNLTRMAPLYSDAELARLVRHGVKRNGTSAIAMPAAAFSGLSDEDLVSIIAWLRTRPRMADAEPAQTAWGPLGWFAVATDKVPFSAPRAREVAPPVDRPRATPSQQGAYLVQSICSDCHKLDEANDNGWGMRTPPLRMMGQAYSLADFRALMRTGKAMGDREVGTMSSVARGDFSHMTDNEIEAIHAYLNSTDKSGSIAAVSAK</sequence>
<feature type="domain" description="Cytochrome c" evidence="5">
    <location>
        <begin position="48"/>
        <end position="141"/>
    </location>
</feature>
<keyword evidence="1 4" id="KW-0349">Heme</keyword>
<dbReference type="Proteomes" id="UP000468901">
    <property type="component" value="Unassembled WGS sequence"/>
</dbReference>
<evidence type="ECO:0000256" key="4">
    <source>
        <dbReference type="PROSITE-ProRule" id="PRU00433"/>
    </source>
</evidence>
<gene>
    <name evidence="6" type="ORF">F2P47_08720</name>
</gene>
<organism evidence="6 7">
    <name type="scientific">Parvibaculum sedimenti</name>
    <dbReference type="NCBI Taxonomy" id="2608632"/>
    <lineage>
        <taxon>Bacteria</taxon>
        <taxon>Pseudomonadati</taxon>
        <taxon>Pseudomonadota</taxon>
        <taxon>Alphaproteobacteria</taxon>
        <taxon>Hyphomicrobiales</taxon>
        <taxon>Parvibaculaceae</taxon>
        <taxon>Parvibaculum</taxon>
    </lineage>
</organism>
<dbReference type="EMBL" id="WESC01000007">
    <property type="protein sequence ID" value="KAB7740087.1"/>
    <property type="molecule type" value="Genomic_DNA"/>
</dbReference>
<dbReference type="InterPro" id="IPR009056">
    <property type="entry name" value="Cyt_c-like_dom"/>
</dbReference>
<dbReference type="PANTHER" id="PTHR35008:SF8">
    <property type="entry name" value="ALCOHOL DEHYDROGENASE CYTOCHROME C SUBUNIT"/>
    <property type="match status" value="1"/>
</dbReference>
<dbReference type="Pfam" id="PF00034">
    <property type="entry name" value="Cytochrom_C"/>
    <property type="match status" value="1"/>
</dbReference>
<feature type="domain" description="Cytochrome c" evidence="5">
    <location>
        <begin position="186"/>
        <end position="277"/>
    </location>
</feature>
<evidence type="ECO:0000256" key="1">
    <source>
        <dbReference type="ARBA" id="ARBA00022617"/>
    </source>
</evidence>
<keyword evidence="3 4" id="KW-0408">Iron</keyword>
<dbReference type="InterPro" id="IPR051459">
    <property type="entry name" value="Cytochrome_c-type_DH"/>
</dbReference>
<keyword evidence="7" id="KW-1185">Reference proteome</keyword>
<dbReference type="Pfam" id="PF13442">
    <property type="entry name" value="Cytochrome_CBB3"/>
    <property type="match status" value="1"/>
</dbReference>
<dbReference type="SUPFAM" id="SSF46626">
    <property type="entry name" value="Cytochrome c"/>
    <property type="match status" value="2"/>
</dbReference>
<protein>
    <submittedName>
        <fullName evidence="6">C-type cytochrome</fullName>
    </submittedName>
</protein>
<dbReference type="PROSITE" id="PS51007">
    <property type="entry name" value="CYTC"/>
    <property type="match status" value="2"/>
</dbReference>
<name>A0A6N6VH04_9HYPH</name>
<keyword evidence="2 4" id="KW-0479">Metal-binding</keyword>
<dbReference type="GO" id="GO:0020037">
    <property type="term" value="F:heme binding"/>
    <property type="evidence" value="ECO:0007669"/>
    <property type="project" value="InterPro"/>
</dbReference>